<name>A6P015_9FIRM</name>
<organism evidence="1 2">
    <name type="scientific">Pseudoflavonifractor capillosus ATCC 29799</name>
    <dbReference type="NCBI Taxonomy" id="411467"/>
    <lineage>
        <taxon>Bacteria</taxon>
        <taxon>Bacillati</taxon>
        <taxon>Bacillota</taxon>
        <taxon>Clostridia</taxon>
        <taxon>Eubacteriales</taxon>
        <taxon>Oscillospiraceae</taxon>
        <taxon>Pseudoflavonifractor</taxon>
    </lineage>
</organism>
<proteinExistence type="predicted"/>
<accession>A6P015</accession>
<evidence type="ECO:0000313" key="1">
    <source>
        <dbReference type="EMBL" id="EDM98384.1"/>
    </source>
</evidence>
<comment type="caution">
    <text evidence="1">The sequence shown here is derived from an EMBL/GenBank/DDBJ whole genome shotgun (WGS) entry which is preliminary data.</text>
</comment>
<dbReference type="Proteomes" id="UP000003639">
    <property type="component" value="Unassembled WGS sequence"/>
</dbReference>
<gene>
    <name evidence="1" type="ORF">BACCAP_03820</name>
</gene>
<evidence type="ECO:0000313" key="2">
    <source>
        <dbReference type="Proteomes" id="UP000003639"/>
    </source>
</evidence>
<protein>
    <submittedName>
        <fullName evidence="1">Uncharacterized protein</fullName>
    </submittedName>
</protein>
<sequence>MRFLAGSRSVLFPIVGGRAANTTIMKKKNNSLIQGDFTND</sequence>
<dbReference type="AlphaFoldDB" id="A6P015"/>
<reference evidence="1 2" key="2">
    <citation type="submission" date="2007-06" db="EMBL/GenBank/DDBJ databases">
        <title>Draft genome sequence of Pseudoflavonifractor capillosus ATCC 29799.</title>
        <authorList>
            <person name="Sudarsanam P."/>
            <person name="Ley R."/>
            <person name="Guruge J."/>
            <person name="Turnbaugh P.J."/>
            <person name="Mahowald M."/>
            <person name="Liep D."/>
            <person name="Gordon J."/>
        </authorList>
    </citation>
    <scope>NUCLEOTIDE SEQUENCE [LARGE SCALE GENOMIC DNA]</scope>
    <source>
        <strain evidence="1 2">ATCC 29799</strain>
    </source>
</reference>
<keyword evidence="2" id="KW-1185">Reference proteome</keyword>
<dbReference type="EMBL" id="AAXG02000036">
    <property type="protein sequence ID" value="EDM98384.1"/>
    <property type="molecule type" value="Genomic_DNA"/>
</dbReference>
<reference evidence="1 2" key="1">
    <citation type="submission" date="2007-04" db="EMBL/GenBank/DDBJ databases">
        <authorList>
            <person name="Fulton L."/>
            <person name="Clifton S."/>
            <person name="Fulton B."/>
            <person name="Xu J."/>
            <person name="Minx P."/>
            <person name="Pepin K.H."/>
            <person name="Johnson M."/>
            <person name="Thiruvilangam P."/>
            <person name="Bhonagiri V."/>
            <person name="Nash W.E."/>
            <person name="Mardis E.R."/>
            <person name="Wilson R.K."/>
        </authorList>
    </citation>
    <scope>NUCLEOTIDE SEQUENCE [LARGE SCALE GENOMIC DNA]</scope>
    <source>
        <strain evidence="1 2">ATCC 29799</strain>
    </source>
</reference>
<dbReference type="STRING" id="411467.BACCAP_03820"/>